<organism evidence="3 4">
    <name type="scientific">Actinidia chinensis var. chinensis</name>
    <name type="common">Chinese soft-hair kiwi</name>
    <dbReference type="NCBI Taxonomy" id="1590841"/>
    <lineage>
        <taxon>Eukaryota</taxon>
        <taxon>Viridiplantae</taxon>
        <taxon>Streptophyta</taxon>
        <taxon>Embryophyta</taxon>
        <taxon>Tracheophyta</taxon>
        <taxon>Spermatophyta</taxon>
        <taxon>Magnoliopsida</taxon>
        <taxon>eudicotyledons</taxon>
        <taxon>Gunneridae</taxon>
        <taxon>Pentapetalae</taxon>
        <taxon>asterids</taxon>
        <taxon>Ericales</taxon>
        <taxon>Actinidiaceae</taxon>
        <taxon>Actinidia</taxon>
    </lineage>
</organism>
<comment type="caution">
    <text evidence="3">The sequence shown here is derived from an EMBL/GenBank/DDBJ whole genome shotgun (WGS) entry which is preliminary data.</text>
</comment>
<feature type="chain" id="PRO_5015336122" evidence="2">
    <location>
        <begin position="28"/>
        <end position="86"/>
    </location>
</feature>
<name>A0A2R6RYW6_ACTCC</name>
<reference evidence="4" key="2">
    <citation type="journal article" date="2018" name="BMC Genomics">
        <title>A manually annotated Actinidia chinensis var. chinensis (kiwifruit) genome highlights the challenges associated with draft genomes and gene prediction in plants.</title>
        <authorList>
            <person name="Pilkington S.M."/>
            <person name="Crowhurst R."/>
            <person name="Hilario E."/>
            <person name="Nardozza S."/>
            <person name="Fraser L."/>
            <person name="Peng Y."/>
            <person name="Gunaseelan K."/>
            <person name="Simpson R."/>
            <person name="Tahir J."/>
            <person name="Deroles S.C."/>
            <person name="Templeton K."/>
            <person name="Luo Z."/>
            <person name="Davy M."/>
            <person name="Cheng C."/>
            <person name="McNeilage M."/>
            <person name="Scaglione D."/>
            <person name="Liu Y."/>
            <person name="Zhang Q."/>
            <person name="Datson P."/>
            <person name="De Silva N."/>
            <person name="Gardiner S.E."/>
            <person name="Bassett H."/>
            <person name="Chagne D."/>
            <person name="McCallum J."/>
            <person name="Dzierzon H."/>
            <person name="Deng C."/>
            <person name="Wang Y.Y."/>
            <person name="Barron L."/>
            <person name="Manako K."/>
            <person name="Bowen J."/>
            <person name="Foster T.M."/>
            <person name="Erridge Z.A."/>
            <person name="Tiffin H."/>
            <person name="Waite C.N."/>
            <person name="Davies K.M."/>
            <person name="Grierson E.P."/>
            <person name="Laing W.A."/>
            <person name="Kirk R."/>
            <person name="Chen X."/>
            <person name="Wood M."/>
            <person name="Montefiori M."/>
            <person name="Brummell D.A."/>
            <person name="Schwinn K.E."/>
            <person name="Catanach A."/>
            <person name="Fullerton C."/>
            <person name="Li D."/>
            <person name="Meiyalaghan S."/>
            <person name="Nieuwenhuizen N."/>
            <person name="Read N."/>
            <person name="Prakash R."/>
            <person name="Hunter D."/>
            <person name="Zhang H."/>
            <person name="McKenzie M."/>
            <person name="Knabel M."/>
            <person name="Harris A."/>
            <person name="Allan A.C."/>
            <person name="Gleave A."/>
            <person name="Chen A."/>
            <person name="Janssen B.J."/>
            <person name="Plunkett B."/>
            <person name="Ampomah-Dwamena C."/>
            <person name="Voogd C."/>
            <person name="Leif D."/>
            <person name="Lafferty D."/>
            <person name="Souleyre E.J.F."/>
            <person name="Varkonyi-Gasic E."/>
            <person name="Gambi F."/>
            <person name="Hanley J."/>
            <person name="Yao J.L."/>
            <person name="Cheung J."/>
            <person name="David K.M."/>
            <person name="Warren B."/>
            <person name="Marsh K."/>
            <person name="Snowden K.C."/>
            <person name="Lin-Wang K."/>
            <person name="Brian L."/>
            <person name="Martinez-Sanchez M."/>
            <person name="Wang M."/>
            <person name="Ileperuma N."/>
            <person name="Macnee N."/>
            <person name="Campin R."/>
            <person name="McAtee P."/>
            <person name="Drummond R.S.M."/>
            <person name="Espley R.V."/>
            <person name="Ireland H.S."/>
            <person name="Wu R."/>
            <person name="Atkinson R.G."/>
            <person name="Karunairetnam S."/>
            <person name="Bulley S."/>
            <person name="Chunkath S."/>
            <person name="Hanley Z."/>
            <person name="Storey R."/>
            <person name="Thrimawithana A.H."/>
            <person name="Thomson S."/>
            <person name="David C."/>
            <person name="Testolin R."/>
            <person name="Huang H."/>
            <person name="Hellens R.P."/>
            <person name="Schaffer R.J."/>
        </authorList>
    </citation>
    <scope>NUCLEOTIDE SEQUENCE [LARGE SCALE GENOMIC DNA]</scope>
    <source>
        <strain evidence="4">cv. Red5</strain>
    </source>
</reference>
<feature type="signal peptide" evidence="2">
    <location>
        <begin position="1"/>
        <end position="27"/>
    </location>
</feature>
<feature type="region of interest" description="Disordered" evidence="1">
    <location>
        <begin position="66"/>
        <end position="86"/>
    </location>
</feature>
<evidence type="ECO:0000313" key="4">
    <source>
        <dbReference type="Proteomes" id="UP000241394"/>
    </source>
</evidence>
<keyword evidence="4" id="KW-1185">Reference proteome</keyword>
<dbReference type="Proteomes" id="UP000241394">
    <property type="component" value="Chromosome LG2"/>
</dbReference>
<protein>
    <submittedName>
        <fullName evidence="3">Forkhead box protein like</fullName>
    </submittedName>
</protein>
<dbReference type="AlphaFoldDB" id="A0A2R6RYW6"/>
<dbReference type="Gramene" id="PSS35203">
    <property type="protein sequence ID" value="PSS35203"/>
    <property type="gene ID" value="CEY00_Acc02402"/>
</dbReference>
<proteinExistence type="predicted"/>
<accession>A0A2R6RYW6</accession>
<gene>
    <name evidence="3" type="ORF">CEY00_Acc02402</name>
</gene>
<reference evidence="3 4" key="1">
    <citation type="submission" date="2017-07" db="EMBL/GenBank/DDBJ databases">
        <title>An improved, manually edited Actinidia chinensis var. chinensis (kiwifruit) genome highlights the challenges associated with draft genomes and gene prediction in plants.</title>
        <authorList>
            <person name="Pilkington S."/>
            <person name="Crowhurst R."/>
            <person name="Hilario E."/>
            <person name="Nardozza S."/>
            <person name="Fraser L."/>
            <person name="Peng Y."/>
            <person name="Gunaseelan K."/>
            <person name="Simpson R."/>
            <person name="Tahir J."/>
            <person name="Deroles S."/>
            <person name="Templeton K."/>
            <person name="Luo Z."/>
            <person name="Davy M."/>
            <person name="Cheng C."/>
            <person name="Mcneilage M."/>
            <person name="Scaglione D."/>
            <person name="Liu Y."/>
            <person name="Zhang Q."/>
            <person name="Datson P."/>
            <person name="De Silva N."/>
            <person name="Gardiner S."/>
            <person name="Bassett H."/>
            <person name="Chagne D."/>
            <person name="Mccallum J."/>
            <person name="Dzierzon H."/>
            <person name="Deng C."/>
            <person name="Wang Y.-Y."/>
            <person name="Barron N."/>
            <person name="Manako K."/>
            <person name="Bowen J."/>
            <person name="Foster T."/>
            <person name="Erridge Z."/>
            <person name="Tiffin H."/>
            <person name="Waite C."/>
            <person name="Davies K."/>
            <person name="Grierson E."/>
            <person name="Laing W."/>
            <person name="Kirk R."/>
            <person name="Chen X."/>
            <person name="Wood M."/>
            <person name="Montefiori M."/>
            <person name="Brummell D."/>
            <person name="Schwinn K."/>
            <person name="Catanach A."/>
            <person name="Fullerton C."/>
            <person name="Li D."/>
            <person name="Meiyalaghan S."/>
            <person name="Nieuwenhuizen N."/>
            <person name="Read N."/>
            <person name="Prakash R."/>
            <person name="Hunter D."/>
            <person name="Zhang H."/>
            <person name="Mckenzie M."/>
            <person name="Knabel M."/>
            <person name="Harris A."/>
            <person name="Allan A."/>
            <person name="Chen A."/>
            <person name="Janssen B."/>
            <person name="Plunkett B."/>
            <person name="Dwamena C."/>
            <person name="Voogd C."/>
            <person name="Leif D."/>
            <person name="Lafferty D."/>
            <person name="Souleyre E."/>
            <person name="Varkonyi-Gasic E."/>
            <person name="Gambi F."/>
            <person name="Hanley J."/>
            <person name="Yao J.-L."/>
            <person name="Cheung J."/>
            <person name="David K."/>
            <person name="Warren B."/>
            <person name="Marsh K."/>
            <person name="Snowden K."/>
            <person name="Lin-Wang K."/>
            <person name="Brian L."/>
            <person name="Martinez-Sanchez M."/>
            <person name="Wang M."/>
            <person name="Ileperuma N."/>
            <person name="Macnee N."/>
            <person name="Campin R."/>
            <person name="Mcatee P."/>
            <person name="Drummond R."/>
            <person name="Espley R."/>
            <person name="Ireland H."/>
            <person name="Wu R."/>
            <person name="Atkinson R."/>
            <person name="Karunairetnam S."/>
            <person name="Bulley S."/>
            <person name="Chunkath S."/>
            <person name="Hanley Z."/>
            <person name="Storey R."/>
            <person name="Thrimawithana A."/>
            <person name="Thomson S."/>
            <person name="David C."/>
            <person name="Testolin R."/>
        </authorList>
    </citation>
    <scope>NUCLEOTIDE SEQUENCE [LARGE SCALE GENOMIC DNA]</scope>
    <source>
        <strain evidence="4">cv. Red5</strain>
        <tissue evidence="3">Young leaf</tissue>
    </source>
</reference>
<dbReference type="OrthoDB" id="1742357at2759"/>
<evidence type="ECO:0000256" key="1">
    <source>
        <dbReference type="SAM" id="MobiDB-lite"/>
    </source>
</evidence>
<evidence type="ECO:0000256" key="2">
    <source>
        <dbReference type="SAM" id="SignalP"/>
    </source>
</evidence>
<dbReference type="EMBL" id="NKQK01000002">
    <property type="protein sequence ID" value="PSS35203.1"/>
    <property type="molecule type" value="Genomic_DNA"/>
</dbReference>
<sequence>MAGKPNHIFSLLVVFLCLGMLFTSIHARPIHTAPNHRHHHKMSSRPRQGGKNYIGHGYDEVLALRGIKNSGPSPGEGHSVVNGVHN</sequence>
<evidence type="ECO:0000313" key="3">
    <source>
        <dbReference type="EMBL" id="PSS35203.1"/>
    </source>
</evidence>
<keyword evidence="2" id="KW-0732">Signal</keyword>
<dbReference type="InParanoid" id="A0A2R6RYW6"/>